<comment type="caution">
    <text evidence="3">The sequence shown here is derived from an EMBL/GenBank/DDBJ whole genome shotgun (WGS) entry which is preliminary data.</text>
</comment>
<feature type="coiled-coil region" evidence="1">
    <location>
        <begin position="359"/>
        <end position="400"/>
    </location>
</feature>
<dbReference type="EMBL" id="JAOPHQ010005231">
    <property type="protein sequence ID" value="KAK0136112.1"/>
    <property type="molecule type" value="Genomic_DNA"/>
</dbReference>
<keyword evidence="1" id="KW-0175">Coiled coil</keyword>
<organism evidence="3 4">
    <name type="scientific">Merluccius polli</name>
    <name type="common">Benguela hake</name>
    <name type="synonym">Merluccius cadenati</name>
    <dbReference type="NCBI Taxonomy" id="89951"/>
    <lineage>
        <taxon>Eukaryota</taxon>
        <taxon>Metazoa</taxon>
        <taxon>Chordata</taxon>
        <taxon>Craniata</taxon>
        <taxon>Vertebrata</taxon>
        <taxon>Euteleostomi</taxon>
        <taxon>Actinopterygii</taxon>
        <taxon>Neopterygii</taxon>
        <taxon>Teleostei</taxon>
        <taxon>Neoteleostei</taxon>
        <taxon>Acanthomorphata</taxon>
        <taxon>Zeiogadaria</taxon>
        <taxon>Gadariae</taxon>
        <taxon>Gadiformes</taxon>
        <taxon>Gadoidei</taxon>
        <taxon>Merlucciidae</taxon>
        <taxon>Merluccius</taxon>
    </lineage>
</organism>
<evidence type="ECO:0000256" key="1">
    <source>
        <dbReference type="SAM" id="Coils"/>
    </source>
</evidence>
<dbReference type="GO" id="GO:0005815">
    <property type="term" value="C:microtubule organizing center"/>
    <property type="evidence" value="ECO:0007669"/>
    <property type="project" value="TreeGrafter"/>
</dbReference>
<dbReference type="AlphaFoldDB" id="A0AA47M9R5"/>
<feature type="coiled-coil region" evidence="1">
    <location>
        <begin position="258"/>
        <end position="323"/>
    </location>
</feature>
<dbReference type="GO" id="GO:0060271">
    <property type="term" value="P:cilium assembly"/>
    <property type="evidence" value="ECO:0007669"/>
    <property type="project" value="TreeGrafter"/>
</dbReference>
<proteinExistence type="predicted"/>
<keyword evidence="4" id="KW-1185">Reference proteome</keyword>
<protein>
    <submittedName>
        <fullName evidence="3">Progesterone-induced-blocking factor 1</fullName>
    </submittedName>
</protein>
<feature type="coiled-coil region" evidence="1">
    <location>
        <begin position="428"/>
        <end position="455"/>
    </location>
</feature>
<evidence type="ECO:0000313" key="3">
    <source>
        <dbReference type="EMBL" id="KAK0136112.1"/>
    </source>
</evidence>
<feature type="compositionally biased region" description="Low complexity" evidence="2">
    <location>
        <begin position="1"/>
        <end position="12"/>
    </location>
</feature>
<accession>A0AA47M9R5</accession>
<feature type="region of interest" description="Disordered" evidence="2">
    <location>
        <begin position="1"/>
        <end position="61"/>
    </location>
</feature>
<reference evidence="3" key="1">
    <citation type="journal article" date="2023" name="Front. Mar. Sci.">
        <title>A new Merluccius polli reference genome to investigate the effects of global change in West African waters.</title>
        <authorList>
            <person name="Mateo J.L."/>
            <person name="Blanco-Fernandez C."/>
            <person name="Garcia-Vazquez E."/>
            <person name="Machado-Schiaffino G."/>
        </authorList>
    </citation>
    <scope>NUCLEOTIDE SEQUENCE</scope>
    <source>
        <strain evidence="3">C29</strain>
        <tissue evidence="3">Fin</tissue>
    </source>
</reference>
<gene>
    <name evidence="3" type="primary">PIBF1</name>
    <name evidence="3" type="ORF">N1851_027991</name>
</gene>
<evidence type="ECO:0000256" key="2">
    <source>
        <dbReference type="SAM" id="MobiDB-lite"/>
    </source>
</evidence>
<name>A0AA47M9R5_MERPO</name>
<feature type="region of interest" description="Disordered" evidence="2">
    <location>
        <begin position="734"/>
        <end position="790"/>
    </location>
</feature>
<dbReference type="Proteomes" id="UP001174136">
    <property type="component" value="Unassembled WGS sequence"/>
</dbReference>
<sequence>MAPKKQQQQQQQLGSRKPPANVSSSLDLESEDISLETTVPTEDVSSSDERSRRDGSQSQKVTRQLIQRKELLHNVQLLKIELAQKSLVMDNMKVDHLTSIEELEERLNDALHQKQVLALRLDTQLKLAQDENRHSVLTLASSSFRRAFHRKQQSLRKQEMDGILQRQQQLEETNRQLCDRAGKLRRSVRELDISQAKYQELQALPDDKLSIQEYVSMRFYEVVTPLRGQLADLRVRTNDLTEELDTHRTHSKTLMESYDEERRLRTELELRCQRLTLELADTKQHIQEGDYRRENYPNLKRERDGLEVEVKELRRRVENVDLAHSAQSRERDGLGKEVATLQQSLSLLQKDKEYLHRQNMELSVRCAHEEDRLERLQVQLEDAKRAREEAYEKYVSSRDQYKSEYEAKLREELESIRLKTGQEIDHLQRASREMYERENRNLREARDNAVMEKDRAVGAERDAQSRYDQLLEQYRQLQLGTDSRMAELSNQAKLHSFGAERAQLVQEETAKALEQCQVECEKQQKKREVLTQEFYGLQTASEKHVVELQAQNAEQAARLQTYERLEQELDQVTMQAAEIESEEEAERVLFSYGYGANVPTTAKRRLQQSVHLARRVLQLERQNTSLRREVERHTTQTGHISEELSAANRLLQQTQQPYSYLIETVRQRDAQIASLREQVASLEDSVSSLRKERAALQQVKNKMSADLERLLNHREELAVMKQVLISMRSGQADSLGVDKAGGRHTGPGVPRPKRLSGAAEVEVPGRPKPTVFTKKEVPDWYGNKRNTQPR</sequence>
<feature type="coiled-coil region" evidence="1">
    <location>
        <begin position="513"/>
        <end position="582"/>
    </location>
</feature>
<dbReference type="PANTHER" id="PTHR18950:SF0">
    <property type="entry name" value="PROGESTERONE IMMUNOMODULATORY BINDING FACTOR 1"/>
    <property type="match status" value="1"/>
</dbReference>
<dbReference type="InterPro" id="IPR026205">
    <property type="entry name" value="PIBF1"/>
</dbReference>
<evidence type="ECO:0000313" key="4">
    <source>
        <dbReference type="Proteomes" id="UP001174136"/>
    </source>
</evidence>
<feature type="coiled-coil region" evidence="1">
    <location>
        <begin position="93"/>
        <end position="120"/>
    </location>
</feature>
<feature type="coiled-coil region" evidence="1">
    <location>
        <begin position="665"/>
        <end position="716"/>
    </location>
</feature>
<dbReference type="PANTHER" id="PTHR18950">
    <property type="entry name" value="PROGESTERONE-INDUCED BLOCKING FACTOR 1"/>
    <property type="match status" value="1"/>
</dbReference>